<dbReference type="InParanoid" id="A0A0A0HWM0"/>
<dbReference type="STRING" id="502780.A0A0A0HWM0"/>
<dbReference type="VEuPathDB" id="FungiDB:PADG_12099"/>
<reference evidence="2 3" key="1">
    <citation type="journal article" date="2011" name="PLoS Genet.">
        <title>Comparative genomic analysis of human fungal pathogens causing paracoccidioidomycosis.</title>
        <authorList>
            <person name="Desjardins C.A."/>
            <person name="Champion M.D."/>
            <person name="Holder J.W."/>
            <person name="Muszewska A."/>
            <person name="Goldberg J."/>
            <person name="Bailao A.M."/>
            <person name="Brigido M.M."/>
            <person name="Ferreira M.E."/>
            <person name="Garcia A.M."/>
            <person name="Grynberg M."/>
            <person name="Gujja S."/>
            <person name="Heiman D.I."/>
            <person name="Henn M.R."/>
            <person name="Kodira C.D."/>
            <person name="Leon-Narvaez H."/>
            <person name="Longo L.V."/>
            <person name="Ma L.J."/>
            <person name="Malavazi I."/>
            <person name="Matsuo A.L."/>
            <person name="Morais F.V."/>
            <person name="Pereira M."/>
            <person name="Rodriguez-Brito S."/>
            <person name="Sakthikumar S."/>
            <person name="Salem-Izacc S.M."/>
            <person name="Sykes S.M."/>
            <person name="Teixeira M.M."/>
            <person name="Vallejo M.C."/>
            <person name="Walter M.E."/>
            <person name="Yandava C."/>
            <person name="Young S."/>
            <person name="Zeng Q."/>
            <person name="Zucker J."/>
            <person name="Felipe M.S."/>
            <person name="Goldman G.H."/>
            <person name="Haas B.J."/>
            <person name="McEwen J.G."/>
            <person name="Nino-Vega G."/>
            <person name="Puccia R."/>
            <person name="San-Blas G."/>
            <person name="Soares C.M."/>
            <person name="Birren B.W."/>
            <person name="Cuomo C.A."/>
        </authorList>
    </citation>
    <scope>NUCLEOTIDE SEQUENCE [LARGE SCALE GENOMIC DNA]</scope>
    <source>
        <strain evidence="2 3">Pb18</strain>
    </source>
</reference>
<dbReference type="OrthoDB" id="4457643at2759"/>
<dbReference type="AlphaFoldDB" id="A0A0A0HWM0"/>
<dbReference type="RefSeq" id="XP_010761958.1">
    <property type="nucleotide sequence ID" value="XM_010763656.1"/>
</dbReference>
<keyword evidence="3" id="KW-1185">Reference proteome</keyword>
<dbReference type="GeneID" id="22587996"/>
<organism evidence="2 3">
    <name type="scientific">Paracoccidioides brasiliensis (strain Pb18)</name>
    <dbReference type="NCBI Taxonomy" id="502780"/>
    <lineage>
        <taxon>Eukaryota</taxon>
        <taxon>Fungi</taxon>
        <taxon>Dikarya</taxon>
        <taxon>Ascomycota</taxon>
        <taxon>Pezizomycotina</taxon>
        <taxon>Eurotiomycetes</taxon>
        <taxon>Eurotiomycetidae</taxon>
        <taxon>Onygenales</taxon>
        <taxon>Ajellomycetaceae</taxon>
        <taxon>Paracoccidioides</taxon>
    </lineage>
</organism>
<evidence type="ECO:0000313" key="3">
    <source>
        <dbReference type="Proteomes" id="UP000001628"/>
    </source>
</evidence>
<dbReference type="Proteomes" id="UP000001628">
    <property type="component" value="Unassembled WGS sequence"/>
</dbReference>
<name>A0A0A0HWM0_PARBD</name>
<accession>A0A0A0HWM0</accession>
<feature type="compositionally biased region" description="Basic and acidic residues" evidence="1">
    <location>
        <begin position="9"/>
        <end position="19"/>
    </location>
</feature>
<proteinExistence type="predicted"/>
<feature type="region of interest" description="Disordered" evidence="1">
    <location>
        <begin position="1"/>
        <end position="25"/>
    </location>
</feature>
<dbReference type="KEGG" id="pbn:PADG_12099"/>
<protein>
    <submittedName>
        <fullName evidence="2">Uncharacterized protein</fullName>
    </submittedName>
</protein>
<feature type="region of interest" description="Disordered" evidence="1">
    <location>
        <begin position="71"/>
        <end position="95"/>
    </location>
</feature>
<evidence type="ECO:0000256" key="1">
    <source>
        <dbReference type="SAM" id="MobiDB-lite"/>
    </source>
</evidence>
<gene>
    <name evidence="2" type="ORF">PADG_12099</name>
</gene>
<dbReference type="HOGENOM" id="CLU_190876_0_0_1"/>
<dbReference type="OMA" id="KCNIVGH"/>
<sequence>MHSAAVLAKENKELRAGAEKKKRKKEQALMFKAHTFKAHMIKAHMFIAQYGAQTAEEGIARPQAIDQAVQGGLEDSNQPPRNRAPPRCSKCNVVS</sequence>
<evidence type="ECO:0000313" key="2">
    <source>
        <dbReference type="EMBL" id="KGM91785.1"/>
    </source>
</evidence>
<dbReference type="EMBL" id="KN275964">
    <property type="protein sequence ID" value="KGM91785.1"/>
    <property type="molecule type" value="Genomic_DNA"/>
</dbReference>